<dbReference type="OrthoDB" id="2420608at2759"/>
<feature type="non-terminal residue" evidence="2">
    <location>
        <position position="1"/>
    </location>
</feature>
<dbReference type="Proteomes" id="UP000053820">
    <property type="component" value="Unassembled WGS sequence"/>
</dbReference>
<feature type="compositionally biased region" description="Basic and acidic residues" evidence="1">
    <location>
        <begin position="371"/>
        <end position="384"/>
    </location>
</feature>
<feature type="compositionally biased region" description="Basic and acidic residues" evidence="1">
    <location>
        <begin position="612"/>
        <end position="652"/>
    </location>
</feature>
<organism evidence="2 3">
    <name type="scientific">Hydnomerulius pinastri MD-312</name>
    <dbReference type="NCBI Taxonomy" id="994086"/>
    <lineage>
        <taxon>Eukaryota</taxon>
        <taxon>Fungi</taxon>
        <taxon>Dikarya</taxon>
        <taxon>Basidiomycota</taxon>
        <taxon>Agaricomycotina</taxon>
        <taxon>Agaricomycetes</taxon>
        <taxon>Agaricomycetidae</taxon>
        <taxon>Boletales</taxon>
        <taxon>Boletales incertae sedis</taxon>
        <taxon>Leucogyrophana</taxon>
    </lineage>
</organism>
<accession>A0A0C9W6N0</accession>
<dbReference type="AlphaFoldDB" id="A0A0C9W6N0"/>
<dbReference type="HOGENOM" id="CLU_403132_0_0_1"/>
<keyword evidence="3" id="KW-1185">Reference proteome</keyword>
<sequence>SDSDKEFEALLTRPSRSARPSPQPPRSPTKQAAQTPKASPVEPRGRSKSRTRARSKSKSRARSKSKSRPARAPISTPPRSPAPSSAPATLPASPTLSPLRKPAPIFTNQKRTSPIPTFKRPLSPRLQLHTPPRSSSLADPPQDVYDSLTFTDSWESLRGLSPIPVPVNPPEQTGPTPSSSTFIGQPGPSTSSKKLAKTPSRQSLKEPKAKSKKPPQSVAIPKSPSPPLKSTMSQPRSKAKSKPPKTKDSSHANPPRKAVPEVLITQKKKLLGQEDSIVRTSDTEEEENELEDRIPAKDKGKGKDISHQPEGSPQETTFKPLGAPTRSRKRKRVVSSSTAQHGEPSSQEPSEPESSVRNHARSASRSSVKPPQRDGTSKSLDKDLATPGRFGSTVPGQSGLFSSVSTPLPYSGFPSPAYKPFGHGSVPPPSHEYGYNTTPPAHPASSHLHQRHPSIPPPLYPPSASHQGTPGPLLPGHPPPPIDPMQTQQAHYLLAQAMHQLSYLMSATMPSYGAYGASPTQPWQHQLPLSAYGTPVHASSHPHGGRAFHAPSSSLSHSVLPPSSPVRSSGSPPPPVEEHRAPSRARSKSRGRRVSFKLDNEECPPDQDDDVMASRDDGSNQRPSKREKESGKAKGKRREDLETASRSEDRGSPPRRAVARGRTPGPPSPDGSHATRGRSVSRR</sequence>
<feature type="compositionally biased region" description="Basic residues" evidence="1">
    <location>
        <begin position="582"/>
        <end position="595"/>
    </location>
</feature>
<feature type="compositionally biased region" description="Polar residues" evidence="1">
    <location>
        <begin position="106"/>
        <end position="115"/>
    </location>
</feature>
<feature type="region of interest" description="Disordered" evidence="1">
    <location>
        <begin position="534"/>
        <end position="683"/>
    </location>
</feature>
<feature type="compositionally biased region" description="Polar residues" evidence="1">
    <location>
        <begin position="170"/>
        <end position="193"/>
    </location>
</feature>
<evidence type="ECO:0000313" key="3">
    <source>
        <dbReference type="Proteomes" id="UP000053820"/>
    </source>
</evidence>
<feature type="compositionally biased region" description="Polar residues" evidence="1">
    <location>
        <begin position="394"/>
        <end position="404"/>
    </location>
</feature>
<feature type="compositionally biased region" description="Low complexity" evidence="1">
    <location>
        <begin position="82"/>
        <end position="99"/>
    </location>
</feature>
<feature type="region of interest" description="Disordered" evidence="1">
    <location>
        <begin position="1"/>
        <end position="404"/>
    </location>
</feature>
<feature type="compositionally biased region" description="Low complexity" evidence="1">
    <location>
        <begin position="343"/>
        <end position="355"/>
    </location>
</feature>
<proteinExistence type="predicted"/>
<evidence type="ECO:0000313" key="2">
    <source>
        <dbReference type="EMBL" id="KIJ62588.1"/>
    </source>
</evidence>
<feature type="region of interest" description="Disordered" evidence="1">
    <location>
        <begin position="421"/>
        <end position="485"/>
    </location>
</feature>
<evidence type="ECO:0000256" key="1">
    <source>
        <dbReference type="SAM" id="MobiDB-lite"/>
    </source>
</evidence>
<feature type="compositionally biased region" description="Basic residues" evidence="1">
    <location>
        <begin position="46"/>
        <end position="69"/>
    </location>
</feature>
<dbReference type="EMBL" id="KN839854">
    <property type="protein sequence ID" value="KIJ62588.1"/>
    <property type="molecule type" value="Genomic_DNA"/>
</dbReference>
<name>A0A0C9W6N0_9AGAM</name>
<gene>
    <name evidence="2" type="ORF">HYDPIDRAFT_30191</name>
</gene>
<feature type="compositionally biased region" description="Pro residues" evidence="1">
    <location>
        <begin position="472"/>
        <end position="483"/>
    </location>
</feature>
<reference evidence="2 3" key="1">
    <citation type="submission" date="2014-04" db="EMBL/GenBank/DDBJ databases">
        <title>Evolutionary Origins and Diversification of the Mycorrhizal Mutualists.</title>
        <authorList>
            <consortium name="DOE Joint Genome Institute"/>
            <consortium name="Mycorrhizal Genomics Consortium"/>
            <person name="Kohler A."/>
            <person name="Kuo A."/>
            <person name="Nagy L.G."/>
            <person name="Floudas D."/>
            <person name="Copeland A."/>
            <person name="Barry K.W."/>
            <person name="Cichocki N."/>
            <person name="Veneault-Fourrey C."/>
            <person name="LaButti K."/>
            <person name="Lindquist E.A."/>
            <person name="Lipzen A."/>
            <person name="Lundell T."/>
            <person name="Morin E."/>
            <person name="Murat C."/>
            <person name="Riley R."/>
            <person name="Ohm R."/>
            <person name="Sun H."/>
            <person name="Tunlid A."/>
            <person name="Henrissat B."/>
            <person name="Grigoriev I.V."/>
            <person name="Hibbett D.S."/>
            <person name="Martin F."/>
        </authorList>
    </citation>
    <scope>NUCLEOTIDE SEQUENCE [LARGE SCALE GENOMIC DNA]</scope>
    <source>
        <strain evidence="2 3">MD-312</strain>
    </source>
</reference>
<feature type="compositionally biased region" description="Low complexity" evidence="1">
    <location>
        <begin position="551"/>
        <end position="570"/>
    </location>
</feature>
<feature type="compositionally biased region" description="Basic and acidic residues" evidence="1">
    <location>
        <begin position="291"/>
        <end position="307"/>
    </location>
</feature>
<feature type="compositionally biased region" description="Acidic residues" evidence="1">
    <location>
        <begin position="601"/>
        <end position="611"/>
    </location>
</feature>
<protein>
    <submittedName>
        <fullName evidence="2">Uncharacterized protein</fullName>
    </submittedName>
</protein>